<dbReference type="Proteomes" id="UP000198847">
    <property type="component" value="Unassembled WGS sequence"/>
</dbReference>
<dbReference type="STRING" id="112903.SAMN04490178_106138"/>
<dbReference type="AlphaFoldDB" id="A0A1H8TE58"/>
<evidence type="ECO:0000313" key="1">
    <source>
        <dbReference type="EMBL" id="SEO89202.1"/>
    </source>
</evidence>
<organism evidence="1 2">
    <name type="scientific">Propionispora vibrioides</name>
    <dbReference type="NCBI Taxonomy" id="112903"/>
    <lineage>
        <taxon>Bacteria</taxon>
        <taxon>Bacillati</taxon>
        <taxon>Bacillota</taxon>
        <taxon>Negativicutes</taxon>
        <taxon>Selenomonadales</taxon>
        <taxon>Sporomusaceae</taxon>
        <taxon>Propionispora</taxon>
    </lineage>
</organism>
<proteinExistence type="predicted"/>
<reference evidence="1 2" key="1">
    <citation type="submission" date="2016-10" db="EMBL/GenBank/DDBJ databases">
        <authorList>
            <person name="de Groot N.N."/>
        </authorList>
    </citation>
    <scope>NUCLEOTIDE SEQUENCE [LARGE SCALE GENOMIC DNA]</scope>
    <source>
        <strain evidence="1 2">DSM 13305</strain>
    </source>
</reference>
<sequence>MREDKPDKQMDGEEQKVGSIVRNALKREQDVLAKAANGQGELNPDK</sequence>
<gene>
    <name evidence="1" type="ORF">SAMN04490178_106138</name>
</gene>
<protein>
    <submittedName>
        <fullName evidence="1">Uncharacterized protein</fullName>
    </submittedName>
</protein>
<name>A0A1H8TE58_9FIRM</name>
<dbReference type="EMBL" id="FODY01000006">
    <property type="protein sequence ID" value="SEO89202.1"/>
    <property type="molecule type" value="Genomic_DNA"/>
</dbReference>
<dbReference type="RefSeq" id="WP_177173496.1">
    <property type="nucleotide sequence ID" value="NZ_FODY01000006.1"/>
</dbReference>
<evidence type="ECO:0000313" key="2">
    <source>
        <dbReference type="Proteomes" id="UP000198847"/>
    </source>
</evidence>
<accession>A0A1H8TE58</accession>
<keyword evidence="2" id="KW-1185">Reference proteome</keyword>